<feature type="region of interest" description="Disordered" evidence="1">
    <location>
        <begin position="125"/>
        <end position="146"/>
    </location>
</feature>
<dbReference type="OMA" id="CVVKDAQ"/>
<protein>
    <recommendedName>
        <fullName evidence="2">Codanin-1 C-terminal domain-containing protein</fullName>
    </recommendedName>
</protein>
<feature type="domain" description="Codanin-1 C-terminal" evidence="2">
    <location>
        <begin position="916"/>
        <end position="1053"/>
    </location>
</feature>
<dbReference type="InterPro" id="IPR040031">
    <property type="entry name" value="Codanin-1"/>
</dbReference>
<feature type="region of interest" description="Disordered" evidence="1">
    <location>
        <begin position="369"/>
        <end position="396"/>
    </location>
</feature>
<dbReference type="Proteomes" id="UP000318571">
    <property type="component" value="Chromosome 9"/>
</dbReference>
<name>A0A553NXN5_TIGCA</name>
<comment type="caution">
    <text evidence="3">The sequence shown here is derived from an EMBL/GenBank/DDBJ whole genome shotgun (WGS) entry which is preliminary data.</text>
</comment>
<dbReference type="Pfam" id="PF15296">
    <property type="entry name" value="Codanin-1_C"/>
    <property type="match status" value="1"/>
</dbReference>
<dbReference type="STRING" id="6832.A0A553NXN5"/>
<dbReference type="PANTHER" id="PTHR28678">
    <property type="entry name" value="CODANIN-1"/>
    <property type="match status" value="1"/>
</dbReference>
<dbReference type="OrthoDB" id="20982at2759"/>
<evidence type="ECO:0000313" key="4">
    <source>
        <dbReference type="Proteomes" id="UP000318571"/>
    </source>
</evidence>
<dbReference type="GO" id="GO:0006325">
    <property type="term" value="P:chromatin organization"/>
    <property type="evidence" value="ECO:0007669"/>
    <property type="project" value="TreeGrafter"/>
</dbReference>
<dbReference type="InterPro" id="IPR028171">
    <property type="entry name" value="Codanin-1_C"/>
</dbReference>
<organism evidence="3 4">
    <name type="scientific">Tigriopus californicus</name>
    <name type="common">Marine copepod</name>
    <dbReference type="NCBI Taxonomy" id="6832"/>
    <lineage>
        <taxon>Eukaryota</taxon>
        <taxon>Metazoa</taxon>
        <taxon>Ecdysozoa</taxon>
        <taxon>Arthropoda</taxon>
        <taxon>Crustacea</taxon>
        <taxon>Multicrustacea</taxon>
        <taxon>Hexanauplia</taxon>
        <taxon>Copepoda</taxon>
        <taxon>Harpacticoida</taxon>
        <taxon>Harpacticidae</taxon>
        <taxon>Tigriopus</taxon>
    </lineage>
</organism>
<feature type="region of interest" description="Disordered" evidence="1">
    <location>
        <begin position="214"/>
        <end position="325"/>
    </location>
</feature>
<feature type="compositionally biased region" description="Polar residues" evidence="1">
    <location>
        <begin position="583"/>
        <end position="594"/>
    </location>
</feature>
<dbReference type="EMBL" id="VCGU01000009">
    <property type="protein sequence ID" value="TRY70177.1"/>
    <property type="molecule type" value="Genomic_DNA"/>
</dbReference>
<gene>
    <name evidence="3" type="ORF">TCAL_02788</name>
</gene>
<sequence length="1413" mass="161917">MNISMEGSGVQVTSSEVSLTGNPILDLILHPEVDVERFITWYELQKTRNQRSASVNRVTQAFGESRSMDLKMLKPELALIVINFIRDQAERILTESQSCYDSPTKKAPLTASKYDYASPMKALRSAPNAAEREKVNKAGTSKVEVKSEGKKKRVQLFSAERDLDQDENLVDVKVLAEGPSQLKDEDRKVNLEERLNAASSSNTFELKILTQDKTRKPVTNRRSLDSMKDNVQHQWENNRKKMSKSQSAPKVNLSDFIVEKKPKKNRKNGQNRQSLSPNATLNSGESRTIPGLNLNQEKKRSKSPPKSRSSSEEDRHHSRKTTWPLEDKMATLQERFSPACPAQDSFEKAEVWSSIANGFDRSESCHENVVGPKVDEPVGKVPATPRKSSNPFGDEQDFAPADPDQVTHKADLDKLVQIYSYCLDRNMVPNPAVELYLMTELLVVREMNDPKSAVKDESQLKLLDSVSNCVYFAVKFFEHQSGLLELLEWDYLRFLAQNSRIEAFSSTLMEKVQTCFQTRAKNSQENRKMFSKDRVLETVRFQMETDNLQNFPSDRLFQDFKKQRDLFYEILREDEELSEDSNETATSTSLNERQNIGKKRTSTPTKSEKAIVKIQQLVNLQKHPVNLLHLAQLIHNQMMSTCVAEALECLFDEDDIIDKGLNPRKLRQLQSRFESHEGGQSSLVGGILKPKFPGSQEFYRKFIQNCNSFSFVQHLKNCLLQTIETHEATSFTLDDYQSSGPRVELTPNDFAQFSTSLLSLRISAKFLGFIESMPYQCSSESLSETILCSQLKYRLKLPQPLDLHHFLKESLRQKRLTLTLPWIIEYCCNLDPIAQESKYYQSFFTLLVNVYKVVLMPLNSDMFPMNRFMLNLTLGCFFENPFIPRELFFNFPSHSESVLQRILQGAPTRSIEKPLDQCVLISPKLLLICCPYLSELKKVASQFETGVKILNESHNMTMLNMRSDLRAQGKEFASSDGRRRANLIAISEFTGVLRDPAFISDNDLKKQKEHHFFYNQPPSLKKIVDFVHDRIASKMINFLISKKIPLEMSRVQDHMKEILSMVGMGMHHPVDSNSSELKVIKEDLMDQLQSLAKVNRRSFFKSVRAEVHKECVALSKQSLDALLPDDVSDRARETCVQISVTRTLDAIARWMIENITNDYFYTENRNEFDQLWERFVKGEMGSNPDIDEKKSGCLLSTSDNPNKPTLSEMIIEIKTSIKALHLENSDDQLCADEVRDCLARVSRGLLEPLEEVSAHMLSSLQMSTVDYSVYLLANAPRCMTPNVQDDFVQLWTGSMEPPKDLVTYISPCNMELLRKSRDPRNTWMKLEPFLMRLLKSGLVVPMVLETQCLQLLRVQWPVDFVKSFASCMKSVMESWSKTQYGATKDNSFGELADWMVWFWQDLGDSYLDEYPSL</sequence>
<evidence type="ECO:0000259" key="2">
    <source>
        <dbReference type="Pfam" id="PF15296"/>
    </source>
</evidence>
<keyword evidence="4" id="KW-1185">Reference proteome</keyword>
<dbReference type="GO" id="GO:0005634">
    <property type="term" value="C:nucleus"/>
    <property type="evidence" value="ECO:0007669"/>
    <property type="project" value="TreeGrafter"/>
</dbReference>
<feature type="compositionally biased region" description="Basic and acidic residues" evidence="1">
    <location>
        <begin position="222"/>
        <end position="239"/>
    </location>
</feature>
<evidence type="ECO:0000256" key="1">
    <source>
        <dbReference type="SAM" id="MobiDB-lite"/>
    </source>
</evidence>
<dbReference type="PANTHER" id="PTHR28678:SF1">
    <property type="entry name" value="CODANIN-1"/>
    <property type="match status" value="1"/>
</dbReference>
<accession>A0A553NXN5</accession>
<evidence type="ECO:0000313" key="3">
    <source>
        <dbReference type="EMBL" id="TRY70177.1"/>
    </source>
</evidence>
<feature type="compositionally biased region" description="Polar residues" evidence="1">
    <location>
        <begin position="270"/>
        <end position="286"/>
    </location>
</feature>
<reference evidence="3 4" key="1">
    <citation type="journal article" date="2018" name="Nat. Ecol. Evol.">
        <title>Genomic signatures of mitonuclear coevolution across populations of Tigriopus californicus.</title>
        <authorList>
            <person name="Barreto F.S."/>
            <person name="Watson E.T."/>
            <person name="Lima T.G."/>
            <person name="Willett C.S."/>
            <person name="Edmands S."/>
            <person name="Li W."/>
            <person name="Burton R.S."/>
        </authorList>
    </citation>
    <scope>NUCLEOTIDE SEQUENCE [LARGE SCALE GENOMIC DNA]</scope>
    <source>
        <strain evidence="3 4">San Diego</strain>
    </source>
</reference>
<feature type="region of interest" description="Disordered" evidence="1">
    <location>
        <begin position="578"/>
        <end position="604"/>
    </location>
</feature>
<proteinExistence type="predicted"/>